<dbReference type="Gene3D" id="1.20.970.10">
    <property type="entry name" value="Transferase, Pyrimidine Nucleoside Phosphorylase, Chain C"/>
    <property type="match status" value="1"/>
</dbReference>
<accession>A0A383E2A4</accession>
<sequence>MGSKVTVASVLDLVTRGVNLSESESGYMMEEIMTGRATSAQIAGLLVALKMKGESVEEIVGMAGIMRSHSVKLSRPIPDCFDTCGTGGDGAR</sequence>
<feature type="non-terminal residue" evidence="4">
    <location>
        <position position="92"/>
    </location>
</feature>
<evidence type="ECO:0000259" key="3">
    <source>
        <dbReference type="Pfam" id="PF02885"/>
    </source>
</evidence>
<dbReference type="PANTHER" id="PTHR43285">
    <property type="entry name" value="ANTHRANILATE PHOSPHORIBOSYLTRANSFERASE"/>
    <property type="match status" value="1"/>
</dbReference>
<dbReference type="GO" id="GO:0005829">
    <property type="term" value="C:cytosol"/>
    <property type="evidence" value="ECO:0007669"/>
    <property type="project" value="TreeGrafter"/>
</dbReference>
<dbReference type="GO" id="GO:0000162">
    <property type="term" value="P:L-tryptophan biosynthetic process"/>
    <property type="evidence" value="ECO:0007669"/>
    <property type="project" value="InterPro"/>
</dbReference>
<dbReference type="InterPro" id="IPR005940">
    <property type="entry name" value="Anthranilate_Pribosyl_Tfrase"/>
</dbReference>
<gene>
    <name evidence="4" type="ORF">METZ01_LOCUS503800</name>
</gene>
<feature type="domain" description="Glycosyl transferase family 3 N-terminal" evidence="3">
    <location>
        <begin position="10"/>
        <end position="69"/>
    </location>
</feature>
<proteinExistence type="predicted"/>
<keyword evidence="2" id="KW-0808">Transferase</keyword>
<dbReference type="PANTHER" id="PTHR43285:SF2">
    <property type="entry name" value="ANTHRANILATE PHOSPHORIBOSYLTRANSFERASE"/>
    <property type="match status" value="1"/>
</dbReference>
<dbReference type="SUPFAM" id="SSF47648">
    <property type="entry name" value="Nucleoside phosphorylase/phosphoribosyltransferase N-terminal domain"/>
    <property type="match status" value="1"/>
</dbReference>
<name>A0A383E2A4_9ZZZZ</name>
<evidence type="ECO:0000313" key="4">
    <source>
        <dbReference type="EMBL" id="SVE50946.1"/>
    </source>
</evidence>
<evidence type="ECO:0000256" key="2">
    <source>
        <dbReference type="ARBA" id="ARBA00022679"/>
    </source>
</evidence>
<dbReference type="GO" id="GO:0004048">
    <property type="term" value="F:anthranilate phosphoribosyltransferase activity"/>
    <property type="evidence" value="ECO:0007669"/>
    <property type="project" value="InterPro"/>
</dbReference>
<protein>
    <recommendedName>
        <fullName evidence="3">Glycosyl transferase family 3 N-terminal domain-containing protein</fullName>
    </recommendedName>
</protein>
<reference evidence="4" key="1">
    <citation type="submission" date="2018-05" db="EMBL/GenBank/DDBJ databases">
        <authorList>
            <person name="Lanie J.A."/>
            <person name="Ng W.-L."/>
            <person name="Kazmierczak K.M."/>
            <person name="Andrzejewski T.M."/>
            <person name="Davidsen T.M."/>
            <person name="Wayne K.J."/>
            <person name="Tettelin H."/>
            <person name="Glass J.I."/>
            <person name="Rusch D."/>
            <person name="Podicherti R."/>
            <person name="Tsui H.-C.T."/>
            <person name="Winkler M.E."/>
        </authorList>
    </citation>
    <scope>NUCLEOTIDE SEQUENCE</scope>
</reference>
<organism evidence="4">
    <name type="scientific">marine metagenome</name>
    <dbReference type="NCBI Taxonomy" id="408172"/>
    <lineage>
        <taxon>unclassified sequences</taxon>
        <taxon>metagenomes</taxon>
        <taxon>ecological metagenomes</taxon>
    </lineage>
</organism>
<dbReference type="Pfam" id="PF02885">
    <property type="entry name" value="Glycos_trans_3N"/>
    <property type="match status" value="1"/>
</dbReference>
<dbReference type="AlphaFoldDB" id="A0A383E2A4"/>
<dbReference type="EMBL" id="UINC01222247">
    <property type="protein sequence ID" value="SVE50946.1"/>
    <property type="molecule type" value="Genomic_DNA"/>
</dbReference>
<keyword evidence="1" id="KW-0328">Glycosyltransferase</keyword>
<evidence type="ECO:0000256" key="1">
    <source>
        <dbReference type="ARBA" id="ARBA00022676"/>
    </source>
</evidence>
<dbReference type="InterPro" id="IPR036320">
    <property type="entry name" value="Glycosyl_Trfase_fam3_N_dom_sf"/>
</dbReference>
<dbReference type="InterPro" id="IPR017459">
    <property type="entry name" value="Glycosyl_Trfase_fam3_N_dom"/>
</dbReference>